<comment type="similarity">
    <text evidence="4">Belongs to the HARBI1 family.</text>
</comment>
<dbReference type="GO" id="GO:0005737">
    <property type="term" value="C:cytoplasm"/>
    <property type="evidence" value="ECO:0007669"/>
    <property type="project" value="UniProtKB-SubCell"/>
</dbReference>
<dbReference type="InterPro" id="IPR027806">
    <property type="entry name" value="HARBI1_dom"/>
</dbReference>
<dbReference type="AlphaFoldDB" id="A0AA38M1L3"/>
<keyword evidence="6" id="KW-0963">Cytoplasm</keyword>
<keyword evidence="7" id="KW-0540">Nuclease</keyword>
<evidence type="ECO:0000313" key="15">
    <source>
        <dbReference type="Proteomes" id="UP001168821"/>
    </source>
</evidence>
<sequence>MSAIFWQKYLYLFPTHGYNGLRTRLKRRTFIYVRNLIANNLIRKTKRSNAVSVDLQLYVKLQFLANGGFQWLIGNTTQISQASASRIIRVVDSLVEISDQFIKFPSVGRFHCGFPNVLGTIDCTHVRLQKPSQNPDQYVDRFFHHSINVQLVCGPDLRILNVLAAYPGGNHDAYIWRNSALRTAFLDGVFPDGWLIGDSGYPQENWLMTPVANPRTQAEELYNAVHIVTRNTIERCNGALKSRFRCLSMTGEPMDIDDDVMQLIAENRQQAPYQEDMYDVNARNVLIRDSFTR</sequence>
<evidence type="ECO:0000256" key="12">
    <source>
        <dbReference type="ARBA" id="ARBA00045850"/>
    </source>
</evidence>
<proteinExistence type="inferred from homology"/>
<keyword evidence="9" id="KW-0378">Hydrolase</keyword>
<evidence type="ECO:0000256" key="4">
    <source>
        <dbReference type="ARBA" id="ARBA00006958"/>
    </source>
</evidence>
<evidence type="ECO:0000256" key="1">
    <source>
        <dbReference type="ARBA" id="ARBA00001968"/>
    </source>
</evidence>
<evidence type="ECO:0000256" key="6">
    <source>
        <dbReference type="ARBA" id="ARBA00022490"/>
    </source>
</evidence>
<evidence type="ECO:0000256" key="9">
    <source>
        <dbReference type="ARBA" id="ARBA00022801"/>
    </source>
</evidence>
<dbReference type="PANTHER" id="PTHR22930:SF289">
    <property type="entry name" value="DDE TNP4 DOMAIN-CONTAINING PROTEIN-RELATED"/>
    <property type="match status" value="1"/>
</dbReference>
<keyword evidence="8" id="KW-0479">Metal-binding</keyword>
<feature type="domain" description="DDE Tnp4" evidence="13">
    <location>
        <begin position="121"/>
        <end position="251"/>
    </location>
</feature>
<dbReference type="EMBL" id="JALNTZ010000010">
    <property type="protein sequence ID" value="KAJ3640445.1"/>
    <property type="molecule type" value="Genomic_DNA"/>
</dbReference>
<reference evidence="14" key="1">
    <citation type="journal article" date="2023" name="G3 (Bethesda)">
        <title>Whole genome assemblies of Zophobas morio and Tenebrio molitor.</title>
        <authorList>
            <person name="Kaur S."/>
            <person name="Stinson S.A."/>
            <person name="diCenzo G.C."/>
        </authorList>
    </citation>
    <scope>NUCLEOTIDE SEQUENCE</scope>
    <source>
        <strain evidence="14">QUZm001</strain>
    </source>
</reference>
<keyword evidence="15" id="KW-1185">Reference proteome</keyword>
<evidence type="ECO:0000256" key="7">
    <source>
        <dbReference type="ARBA" id="ARBA00022722"/>
    </source>
</evidence>
<evidence type="ECO:0000256" key="3">
    <source>
        <dbReference type="ARBA" id="ARBA00004496"/>
    </source>
</evidence>
<dbReference type="GO" id="GO:0016787">
    <property type="term" value="F:hydrolase activity"/>
    <property type="evidence" value="ECO:0007669"/>
    <property type="project" value="UniProtKB-KW"/>
</dbReference>
<dbReference type="GO" id="GO:0046872">
    <property type="term" value="F:metal ion binding"/>
    <property type="evidence" value="ECO:0007669"/>
    <property type="project" value="UniProtKB-KW"/>
</dbReference>
<dbReference type="InterPro" id="IPR026103">
    <property type="entry name" value="HARBI1_animal"/>
</dbReference>
<evidence type="ECO:0000256" key="2">
    <source>
        <dbReference type="ARBA" id="ARBA00004123"/>
    </source>
</evidence>
<dbReference type="InterPro" id="IPR045249">
    <property type="entry name" value="HARBI1-like"/>
</dbReference>
<evidence type="ECO:0000256" key="11">
    <source>
        <dbReference type="ARBA" id="ARBA00030126"/>
    </source>
</evidence>
<name>A0AA38M1L3_9CUCU</name>
<dbReference type="PANTHER" id="PTHR22930">
    <property type="match status" value="1"/>
</dbReference>
<gene>
    <name evidence="14" type="ORF">Zmor_003740</name>
</gene>
<dbReference type="Pfam" id="PF13359">
    <property type="entry name" value="DDE_Tnp_4"/>
    <property type="match status" value="1"/>
</dbReference>
<evidence type="ECO:0000256" key="10">
    <source>
        <dbReference type="ARBA" id="ARBA00023242"/>
    </source>
</evidence>
<dbReference type="PRINTS" id="PR02086">
    <property type="entry name" value="PUTNUCHARBI1"/>
</dbReference>
<comment type="cofactor">
    <cofactor evidence="1">
        <name>a divalent metal cation</name>
        <dbReference type="ChEBI" id="CHEBI:60240"/>
    </cofactor>
</comment>
<dbReference type="GO" id="GO:0005634">
    <property type="term" value="C:nucleus"/>
    <property type="evidence" value="ECO:0007669"/>
    <property type="project" value="UniProtKB-SubCell"/>
</dbReference>
<comment type="subcellular location">
    <subcellularLocation>
        <location evidence="3">Cytoplasm</location>
    </subcellularLocation>
    <subcellularLocation>
        <location evidence="2">Nucleus</location>
    </subcellularLocation>
</comment>
<evidence type="ECO:0000256" key="8">
    <source>
        <dbReference type="ARBA" id="ARBA00022723"/>
    </source>
</evidence>
<keyword evidence="10" id="KW-0539">Nucleus</keyword>
<comment type="function">
    <text evidence="12">Transposase-derived protein that may have nuclease activity. Does not have transposase activity.</text>
</comment>
<comment type="caution">
    <text evidence="14">The sequence shown here is derived from an EMBL/GenBank/DDBJ whole genome shotgun (WGS) entry which is preliminary data.</text>
</comment>
<evidence type="ECO:0000256" key="5">
    <source>
        <dbReference type="ARBA" id="ARBA00015519"/>
    </source>
</evidence>
<protein>
    <recommendedName>
        <fullName evidence="5">Putative nuclease HARBI1</fullName>
    </recommendedName>
    <alternativeName>
        <fullName evidence="11">Harbinger transposase-derived nuclease</fullName>
    </alternativeName>
</protein>
<evidence type="ECO:0000259" key="13">
    <source>
        <dbReference type="Pfam" id="PF13359"/>
    </source>
</evidence>
<dbReference type="Proteomes" id="UP001168821">
    <property type="component" value="Unassembled WGS sequence"/>
</dbReference>
<dbReference type="GO" id="GO:0004518">
    <property type="term" value="F:nuclease activity"/>
    <property type="evidence" value="ECO:0007669"/>
    <property type="project" value="UniProtKB-KW"/>
</dbReference>
<evidence type="ECO:0000313" key="14">
    <source>
        <dbReference type="EMBL" id="KAJ3640445.1"/>
    </source>
</evidence>
<accession>A0AA38M1L3</accession>
<organism evidence="14 15">
    <name type="scientific">Zophobas morio</name>
    <dbReference type="NCBI Taxonomy" id="2755281"/>
    <lineage>
        <taxon>Eukaryota</taxon>
        <taxon>Metazoa</taxon>
        <taxon>Ecdysozoa</taxon>
        <taxon>Arthropoda</taxon>
        <taxon>Hexapoda</taxon>
        <taxon>Insecta</taxon>
        <taxon>Pterygota</taxon>
        <taxon>Neoptera</taxon>
        <taxon>Endopterygota</taxon>
        <taxon>Coleoptera</taxon>
        <taxon>Polyphaga</taxon>
        <taxon>Cucujiformia</taxon>
        <taxon>Tenebrionidae</taxon>
        <taxon>Zophobas</taxon>
    </lineage>
</organism>